<evidence type="ECO:0000313" key="4">
    <source>
        <dbReference type="Proteomes" id="UP000078046"/>
    </source>
</evidence>
<dbReference type="InterPro" id="IPR000242">
    <property type="entry name" value="PTP_cat"/>
</dbReference>
<dbReference type="Gene3D" id="3.90.190.10">
    <property type="entry name" value="Protein tyrosine phosphatase superfamily"/>
    <property type="match status" value="1"/>
</dbReference>
<protein>
    <submittedName>
        <fullName evidence="3">Uncharacterized protein</fullName>
    </submittedName>
</protein>
<dbReference type="AlphaFoldDB" id="A0A177AXQ1"/>
<organism evidence="3 4">
    <name type="scientific">Intoshia linei</name>
    <dbReference type="NCBI Taxonomy" id="1819745"/>
    <lineage>
        <taxon>Eukaryota</taxon>
        <taxon>Metazoa</taxon>
        <taxon>Spiralia</taxon>
        <taxon>Lophotrochozoa</taxon>
        <taxon>Mesozoa</taxon>
        <taxon>Orthonectida</taxon>
        <taxon>Rhopaluridae</taxon>
        <taxon>Intoshia</taxon>
    </lineage>
</organism>
<dbReference type="InterPro" id="IPR003595">
    <property type="entry name" value="Tyr_Pase_cat"/>
</dbReference>
<dbReference type="PROSITE" id="PS50056">
    <property type="entry name" value="TYR_PHOSPHATASE_2"/>
    <property type="match status" value="1"/>
</dbReference>
<dbReference type="InterPro" id="IPR016130">
    <property type="entry name" value="Tyr_Pase_AS"/>
</dbReference>
<gene>
    <name evidence="3" type="ORF">A3Q56_06082</name>
</gene>
<dbReference type="CDD" id="cd00047">
    <property type="entry name" value="PTPc"/>
    <property type="match status" value="1"/>
</dbReference>
<dbReference type="InterPro" id="IPR000387">
    <property type="entry name" value="Tyr_Pase_dom"/>
</dbReference>
<name>A0A177AXQ1_9BILA</name>
<evidence type="ECO:0000259" key="1">
    <source>
        <dbReference type="PROSITE" id="PS50055"/>
    </source>
</evidence>
<keyword evidence="4" id="KW-1185">Reference proteome</keyword>
<dbReference type="SMART" id="SM00404">
    <property type="entry name" value="PTPc_motif"/>
    <property type="match status" value="1"/>
</dbReference>
<dbReference type="InterPro" id="IPR052782">
    <property type="entry name" value="Oocyte-zygote_transition_reg"/>
</dbReference>
<evidence type="ECO:0000313" key="3">
    <source>
        <dbReference type="EMBL" id="OAF66191.1"/>
    </source>
</evidence>
<sequence length="287" mass="33300">MNDEAAEILEKGTQHLITFFDSQPYTVSSTESRAYKNPKNSMLNRYYDVPCIDRTRVKLKPNKFITSNYIHANYVDLGQHSRALILTQGPLPLTISHFWNMIWCEDCYIIVMTTRCIEKNREKCSKYWPDKDEEINFGDIEVKCIHSTENEKTIDSTFQLKRNNKTKFVYHMLYKNWPDLGSPDVANFLEFISQLYITIQSKLGQGTCLIHCSAGIGRSGTVAVILNVIENIQTQKKFEIIEKFKLVRSQRAAAVQSANQYIFINKISLMYAKKMQLIDESHRIESL</sequence>
<evidence type="ECO:0000259" key="2">
    <source>
        <dbReference type="PROSITE" id="PS50056"/>
    </source>
</evidence>
<reference evidence="3 4" key="1">
    <citation type="submission" date="2016-04" db="EMBL/GenBank/DDBJ databases">
        <title>The genome of Intoshia linei affirms orthonectids as highly simplified spiralians.</title>
        <authorList>
            <person name="Mikhailov K.V."/>
            <person name="Slusarev G.S."/>
            <person name="Nikitin M.A."/>
            <person name="Logacheva M.D."/>
            <person name="Penin A."/>
            <person name="Aleoshin V."/>
            <person name="Panchin Y.V."/>
        </authorList>
    </citation>
    <scope>NUCLEOTIDE SEQUENCE [LARGE SCALE GENOMIC DNA]</scope>
    <source>
        <strain evidence="3">Intl2013</strain>
        <tissue evidence="3">Whole animal</tissue>
    </source>
</reference>
<dbReference type="Pfam" id="PF00102">
    <property type="entry name" value="Y_phosphatase"/>
    <property type="match status" value="1"/>
</dbReference>
<proteinExistence type="predicted"/>
<dbReference type="Proteomes" id="UP000078046">
    <property type="component" value="Unassembled WGS sequence"/>
</dbReference>
<dbReference type="SUPFAM" id="SSF52799">
    <property type="entry name" value="(Phosphotyrosine protein) phosphatases II"/>
    <property type="match status" value="1"/>
</dbReference>
<comment type="caution">
    <text evidence="3">The sequence shown here is derived from an EMBL/GenBank/DDBJ whole genome shotgun (WGS) entry which is preliminary data.</text>
</comment>
<dbReference type="EMBL" id="LWCA01001008">
    <property type="protein sequence ID" value="OAF66191.1"/>
    <property type="molecule type" value="Genomic_DNA"/>
</dbReference>
<dbReference type="PANTHER" id="PTHR46163">
    <property type="entry name" value="TYROSINE-PROTEIN PHOSPHATASE-RELATED"/>
    <property type="match status" value="1"/>
</dbReference>
<accession>A0A177AXQ1</accession>
<dbReference type="PROSITE" id="PS00383">
    <property type="entry name" value="TYR_PHOSPHATASE_1"/>
    <property type="match status" value="1"/>
</dbReference>
<feature type="domain" description="Tyrosine specific protein phosphatases" evidence="2">
    <location>
        <begin position="186"/>
        <end position="262"/>
    </location>
</feature>
<dbReference type="SMART" id="SM00194">
    <property type="entry name" value="PTPc"/>
    <property type="match status" value="1"/>
</dbReference>
<feature type="domain" description="Tyrosine-protein phosphatase" evidence="1">
    <location>
        <begin position="38"/>
        <end position="271"/>
    </location>
</feature>
<dbReference type="InterPro" id="IPR029021">
    <property type="entry name" value="Prot-tyrosine_phosphatase-like"/>
</dbReference>
<dbReference type="PANTHER" id="PTHR46163:SF5">
    <property type="entry name" value="TYROSINE-PROTEIN PHOSPHATASE"/>
    <property type="match status" value="1"/>
</dbReference>
<dbReference type="OrthoDB" id="9450131at2759"/>
<dbReference type="PRINTS" id="PR00700">
    <property type="entry name" value="PRTYPHPHTASE"/>
</dbReference>
<dbReference type="GO" id="GO:0004725">
    <property type="term" value="F:protein tyrosine phosphatase activity"/>
    <property type="evidence" value="ECO:0007669"/>
    <property type="project" value="InterPro"/>
</dbReference>
<dbReference type="PROSITE" id="PS50055">
    <property type="entry name" value="TYR_PHOSPHATASE_PTP"/>
    <property type="match status" value="1"/>
</dbReference>